<name>A0A450WVU1_9GAMM</name>
<dbReference type="EMBL" id="CAADFK010000242">
    <property type="protein sequence ID" value="VFK21196.1"/>
    <property type="molecule type" value="Genomic_DNA"/>
</dbReference>
<accession>A0A450WVU1</accession>
<dbReference type="AlphaFoldDB" id="A0A450WVU1"/>
<dbReference type="Pfam" id="PF03235">
    <property type="entry name" value="GmrSD_N"/>
    <property type="match status" value="1"/>
</dbReference>
<evidence type="ECO:0000313" key="2">
    <source>
        <dbReference type="EMBL" id="VFK21196.1"/>
    </source>
</evidence>
<evidence type="ECO:0000259" key="1">
    <source>
        <dbReference type="Pfam" id="PF03235"/>
    </source>
</evidence>
<organism evidence="2">
    <name type="scientific">Candidatus Kentrum sp. LPFa</name>
    <dbReference type="NCBI Taxonomy" id="2126335"/>
    <lineage>
        <taxon>Bacteria</taxon>
        <taxon>Pseudomonadati</taxon>
        <taxon>Pseudomonadota</taxon>
        <taxon>Gammaproteobacteria</taxon>
        <taxon>Candidatus Kentrum</taxon>
    </lineage>
</organism>
<protein>
    <recommendedName>
        <fullName evidence="1">GmrSD restriction endonucleases N-terminal domain-containing protein</fullName>
    </recommendedName>
</protein>
<dbReference type="PANTHER" id="PTHR37292">
    <property type="entry name" value="VNG6097C"/>
    <property type="match status" value="1"/>
</dbReference>
<feature type="domain" description="GmrSD restriction endonucleases N-terminal" evidence="1">
    <location>
        <begin position="14"/>
        <end position="221"/>
    </location>
</feature>
<reference evidence="2" key="1">
    <citation type="submission" date="2019-02" db="EMBL/GenBank/DDBJ databases">
        <authorList>
            <person name="Gruber-Vodicka R. H."/>
            <person name="Seah K. B. B."/>
        </authorList>
    </citation>
    <scope>NUCLEOTIDE SEQUENCE</scope>
    <source>
        <strain evidence="2">BECK_S313</strain>
    </source>
</reference>
<dbReference type="InterPro" id="IPR004919">
    <property type="entry name" value="GmrSD_N"/>
</dbReference>
<proteinExistence type="predicted"/>
<dbReference type="PANTHER" id="PTHR37292:SF2">
    <property type="entry name" value="DUF262 DOMAIN-CONTAINING PROTEIN"/>
    <property type="match status" value="1"/>
</dbReference>
<gene>
    <name evidence="2" type="ORF">BECKLPF1236B_GA0070989_12423</name>
</gene>
<sequence>MKKAELTPTAQKIDNIINRIDEGDIKIPAFQRGYVWNQEQIIELLESIVAKYPIGSVLLWKTSERLKSTRNIAGYKIPERDDAYPVNYTLDGQQRLASIYGVFSQQLEQEKDISGYNPNKDIFEIYYDFKMQRFLDKDSIEDPKSAIHLRNLLHVKALFPALSILNRQYHESAQELLFQFSNYEVPVVTIENRSRDDVGIIFERINNTGTRLTALDLMTAWTWTDDFHLLESCNLLSRELKEKGFGSIKNKTMLQIVSAVIQDTTVSKAIIDLSGEQVRKNWPRITESIKKAIDFLSTELNCRHIDFLPFTQQLIPLVKFFDLFKRPTPHQLGIMRQYFWKTSFSNRYSTGQTNAKMDSDIVLLKKLRDGDLKIFDNYQYTADDLILKNTRFSKSNPITRAFLLLMAHIGPRDLLSGQKIDIVGSLARYNRKEYHHVFPKEFLESRGLANGKISCVLNFCFLSSNSNKKVSNMPPSGYFFDLISEQNFTEILRSNLLPVNKKVYKENDYDDFLEKRSGEVLSKLDELT</sequence>